<dbReference type="InterPro" id="IPR047118">
    <property type="entry name" value="Fbxo7"/>
</dbReference>
<organism evidence="1 3">
    <name type="scientific">Temnothorax curvispinosus</name>
    <dbReference type="NCBI Taxonomy" id="300111"/>
    <lineage>
        <taxon>Eukaryota</taxon>
        <taxon>Metazoa</taxon>
        <taxon>Ecdysozoa</taxon>
        <taxon>Arthropoda</taxon>
        <taxon>Hexapoda</taxon>
        <taxon>Insecta</taxon>
        <taxon>Pterygota</taxon>
        <taxon>Neoptera</taxon>
        <taxon>Endopterygota</taxon>
        <taxon>Hymenoptera</taxon>
        <taxon>Apocrita</taxon>
        <taxon>Aculeata</taxon>
        <taxon>Formicoidea</taxon>
        <taxon>Formicidae</taxon>
        <taxon>Myrmicinae</taxon>
        <taxon>Temnothorax</taxon>
    </lineage>
</organism>
<dbReference type="Proteomes" id="UP000504618">
    <property type="component" value="Unplaced"/>
</dbReference>
<evidence type="ECO:0000313" key="1">
    <source>
        <dbReference type="Proteomes" id="UP000504618"/>
    </source>
</evidence>
<gene>
    <name evidence="2 3 4" type="primary">LOC112464461</name>
</gene>
<keyword evidence="1" id="KW-1185">Reference proteome</keyword>
<dbReference type="RefSeq" id="XP_024887216.1">
    <property type="nucleotide sequence ID" value="XM_025031448.1"/>
</dbReference>
<dbReference type="PANTHER" id="PTHR15537">
    <property type="entry name" value="F-BOX ONLY PROTEIN 7"/>
    <property type="match status" value="1"/>
</dbReference>
<protein>
    <submittedName>
        <fullName evidence="2 3">Uncharacterized protein LOC112464461</fullName>
    </submittedName>
</protein>
<sequence>MEKLRSSNRMVDISEPILAEDSTFTAIALSLSAVLEQLGESAKHHDYLVALLLVLLAECGFGILSASKTPKWERNTRLVYIPTNWKSQETGVYEIRFTLRNVDCIRSKLVVIPFGDKLILNIVSNVEKRRVYSMVVQTLKHVNPFTKNLCLRYMNLKEISRRFKDTIAIPLRGDILLATNSMGPNLRSLPLELRSGIARKLSEMDLICYSECFSPRMLIRRF</sequence>
<dbReference type="PANTHER" id="PTHR15537:SF2">
    <property type="entry name" value="F-BOX ONLY PROTEIN 7"/>
    <property type="match status" value="1"/>
</dbReference>
<reference evidence="2 3" key="1">
    <citation type="submission" date="2025-04" db="UniProtKB">
        <authorList>
            <consortium name="RefSeq"/>
        </authorList>
    </citation>
    <scope>IDENTIFICATION</scope>
    <source>
        <tissue evidence="2 3">Whole body</tissue>
    </source>
</reference>
<name>A0A6J1R281_9HYME</name>
<dbReference type="OrthoDB" id="101791at2759"/>
<accession>A0A6J1R281</accession>
<dbReference type="RefSeq" id="XP_024887215.1">
    <property type="nucleotide sequence ID" value="XM_025031447.1"/>
</dbReference>
<proteinExistence type="predicted"/>
<dbReference type="GO" id="GO:0019901">
    <property type="term" value="F:protein kinase binding"/>
    <property type="evidence" value="ECO:0007669"/>
    <property type="project" value="InterPro"/>
</dbReference>
<evidence type="ECO:0000313" key="3">
    <source>
        <dbReference type="RefSeq" id="XP_024887216.1"/>
    </source>
</evidence>
<evidence type="ECO:0000313" key="4">
    <source>
        <dbReference type="RefSeq" id="XP_024887217.1"/>
    </source>
</evidence>
<dbReference type="AlphaFoldDB" id="A0A6J1R281"/>
<dbReference type="GeneID" id="112464461"/>
<dbReference type="RefSeq" id="XP_024887217.1">
    <property type="nucleotide sequence ID" value="XM_025031449.1"/>
</dbReference>
<dbReference type="GO" id="GO:1903599">
    <property type="term" value="P:positive regulation of autophagy of mitochondrion"/>
    <property type="evidence" value="ECO:0007669"/>
    <property type="project" value="TreeGrafter"/>
</dbReference>
<dbReference type="Gene3D" id="3.40.1000.30">
    <property type="match status" value="1"/>
</dbReference>
<evidence type="ECO:0000313" key="2">
    <source>
        <dbReference type="RefSeq" id="XP_024887215.1"/>
    </source>
</evidence>